<dbReference type="PROSITE" id="PS50102">
    <property type="entry name" value="RRM"/>
    <property type="match status" value="1"/>
</dbReference>
<evidence type="ECO:0000313" key="6">
    <source>
        <dbReference type="EMBL" id="KAG8518299.1"/>
    </source>
</evidence>
<dbReference type="GO" id="GO:0003729">
    <property type="term" value="F:mRNA binding"/>
    <property type="evidence" value="ECO:0007669"/>
    <property type="project" value="TreeGrafter"/>
</dbReference>
<dbReference type="InterPro" id="IPR035979">
    <property type="entry name" value="RBD_domain_sf"/>
</dbReference>
<proteinExistence type="predicted"/>
<dbReference type="Proteomes" id="UP000700334">
    <property type="component" value="Unassembled WGS sequence"/>
</dbReference>
<name>A0A8J6AYD9_GALPY</name>
<organism evidence="6 7">
    <name type="scientific">Galemys pyrenaicus</name>
    <name type="common">Iberian desman</name>
    <name type="synonym">Pyrenean desman</name>
    <dbReference type="NCBI Taxonomy" id="202257"/>
    <lineage>
        <taxon>Eukaryota</taxon>
        <taxon>Metazoa</taxon>
        <taxon>Chordata</taxon>
        <taxon>Craniata</taxon>
        <taxon>Vertebrata</taxon>
        <taxon>Euteleostomi</taxon>
        <taxon>Mammalia</taxon>
        <taxon>Eutheria</taxon>
        <taxon>Laurasiatheria</taxon>
        <taxon>Eulipotyphla</taxon>
        <taxon>Talpidae</taxon>
        <taxon>Galemys</taxon>
    </lineage>
</organism>
<dbReference type="OrthoDB" id="9774215at2759"/>
<dbReference type="GO" id="GO:0007417">
    <property type="term" value="P:central nervous system development"/>
    <property type="evidence" value="ECO:0007669"/>
    <property type="project" value="TreeGrafter"/>
</dbReference>
<evidence type="ECO:0000256" key="1">
    <source>
        <dbReference type="ARBA" id="ARBA00022737"/>
    </source>
</evidence>
<dbReference type="SUPFAM" id="SSF54928">
    <property type="entry name" value="RNA-binding domain, RBD"/>
    <property type="match status" value="1"/>
</dbReference>
<evidence type="ECO:0000313" key="7">
    <source>
        <dbReference type="Proteomes" id="UP000700334"/>
    </source>
</evidence>
<dbReference type="GO" id="GO:0006417">
    <property type="term" value="P:regulation of translation"/>
    <property type="evidence" value="ECO:0007669"/>
    <property type="project" value="TreeGrafter"/>
</dbReference>
<dbReference type="GO" id="GO:0005737">
    <property type="term" value="C:cytoplasm"/>
    <property type="evidence" value="ECO:0007669"/>
    <property type="project" value="TreeGrafter"/>
</dbReference>
<feature type="compositionally biased region" description="Basic and acidic residues" evidence="4">
    <location>
        <begin position="138"/>
        <end position="148"/>
    </location>
</feature>
<feature type="non-terminal residue" evidence="6">
    <location>
        <position position="159"/>
    </location>
</feature>
<feature type="non-terminal residue" evidence="6">
    <location>
        <position position="1"/>
    </location>
</feature>
<dbReference type="PANTHER" id="PTHR48032:SF10">
    <property type="entry name" value="RNA-BINDING PROTEIN MUSASHI HOMOLOG 2"/>
    <property type="match status" value="1"/>
</dbReference>
<dbReference type="EMBL" id="JAGFMF010011637">
    <property type="protein sequence ID" value="KAG8518299.1"/>
    <property type="molecule type" value="Genomic_DNA"/>
</dbReference>
<keyword evidence="1" id="KW-0677">Repeat</keyword>
<evidence type="ECO:0000256" key="3">
    <source>
        <dbReference type="PROSITE-ProRule" id="PRU00176"/>
    </source>
</evidence>
<feature type="domain" description="RRM" evidence="5">
    <location>
        <begin position="67"/>
        <end position="159"/>
    </location>
</feature>
<dbReference type="SMART" id="SM00360">
    <property type="entry name" value="RRM"/>
    <property type="match status" value="1"/>
</dbReference>
<feature type="region of interest" description="Disordered" evidence="4">
    <location>
        <begin position="138"/>
        <end position="159"/>
    </location>
</feature>
<comment type="caution">
    <text evidence="6">The sequence shown here is derived from an EMBL/GenBank/DDBJ whole genome shotgun (WGS) entry which is preliminary data.</text>
</comment>
<dbReference type="InterPro" id="IPR012677">
    <property type="entry name" value="Nucleotide-bd_a/b_plait_sf"/>
</dbReference>
<feature type="region of interest" description="Disordered" evidence="4">
    <location>
        <begin position="57"/>
        <end position="88"/>
    </location>
</feature>
<sequence>EIRRSPGGGEEEGEEGAGDLGARSRPPLRSDHCGARFFGGGGAGGLRYGGKWEPRHLGQRQRLPARPRVSFQPLPTAPPRACSPCSGGDGDSLRDYFSKFGEIRECMVMRDPTTKRSRGFGFVTFADPASVDKVLGQPHHELDSKTIDPKVAFPRRAQP</sequence>
<dbReference type="PANTHER" id="PTHR48032">
    <property type="entry name" value="RNA-BINDING PROTEIN MUSASHI HOMOLOG RBP6"/>
    <property type="match status" value="1"/>
</dbReference>
<accession>A0A8J6AYD9</accession>
<evidence type="ECO:0000256" key="4">
    <source>
        <dbReference type="SAM" id="MobiDB-lite"/>
    </source>
</evidence>
<keyword evidence="7" id="KW-1185">Reference proteome</keyword>
<keyword evidence="2 3" id="KW-0694">RNA-binding</keyword>
<evidence type="ECO:0000256" key="2">
    <source>
        <dbReference type="ARBA" id="ARBA00022884"/>
    </source>
</evidence>
<gene>
    <name evidence="6" type="ORF">J0S82_011458</name>
</gene>
<dbReference type="AlphaFoldDB" id="A0A8J6AYD9"/>
<evidence type="ECO:0000259" key="5">
    <source>
        <dbReference type="PROSITE" id="PS50102"/>
    </source>
</evidence>
<dbReference type="InterPro" id="IPR000504">
    <property type="entry name" value="RRM_dom"/>
</dbReference>
<reference evidence="6" key="1">
    <citation type="journal article" date="2021" name="Evol. Appl.">
        <title>The genome of the Pyrenean desman and the effects of bottlenecks and inbreeding on the genomic landscape of an endangered species.</title>
        <authorList>
            <person name="Escoda L."/>
            <person name="Castresana J."/>
        </authorList>
    </citation>
    <scope>NUCLEOTIDE SEQUENCE</scope>
    <source>
        <strain evidence="6">IBE-C5619</strain>
    </source>
</reference>
<protein>
    <submittedName>
        <fullName evidence="6">RNA-binding protein Musashi-2</fullName>
    </submittedName>
</protein>
<dbReference type="Pfam" id="PF00076">
    <property type="entry name" value="RRM_1"/>
    <property type="match status" value="1"/>
</dbReference>
<feature type="region of interest" description="Disordered" evidence="4">
    <location>
        <begin position="1"/>
        <end position="36"/>
    </location>
</feature>
<dbReference type="Gene3D" id="3.30.70.330">
    <property type="match status" value="1"/>
</dbReference>
<dbReference type="FunFam" id="3.30.70.330:FF:000560">
    <property type="entry name" value="RNA-binding protein Musashi homolog 2"/>
    <property type="match status" value="1"/>
</dbReference>